<evidence type="ECO:0000256" key="3">
    <source>
        <dbReference type="ARBA" id="ARBA00022670"/>
    </source>
</evidence>
<dbReference type="EMBL" id="PGTO01000019">
    <property type="protein sequence ID" value="RAU20598.1"/>
    <property type="molecule type" value="Genomic_DNA"/>
</dbReference>
<evidence type="ECO:0000256" key="1">
    <source>
        <dbReference type="ARBA" id="ARBA00001947"/>
    </source>
</evidence>
<gene>
    <name evidence="10" type="ORF">CU669_17335</name>
</gene>
<dbReference type="GO" id="GO:0006508">
    <property type="term" value="P:proteolysis"/>
    <property type="evidence" value="ECO:0007669"/>
    <property type="project" value="UniProtKB-KW"/>
</dbReference>
<evidence type="ECO:0000256" key="5">
    <source>
        <dbReference type="ARBA" id="ARBA00022801"/>
    </source>
</evidence>
<dbReference type="AlphaFoldDB" id="A0A364NU33"/>
<accession>A0A364NU33</accession>
<dbReference type="OrthoDB" id="9805070at2"/>
<organism evidence="10 11">
    <name type="scientific">Paramagnetospirillum kuznetsovii</name>
    <dbReference type="NCBI Taxonomy" id="2053833"/>
    <lineage>
        <taxon>Bacteria</taxon>
        <taxon>Pseudomonadati</taxon>
        <taxon>Pseudomonadota</taxon>
        <taxon>Alphaproteobacteria</taxon>
        <taxon>Rhodospirillales</taxon>
        <taxon>Magnetospirillaceae</taxon>
        <taxon>Paramagnetospirillum</taxon>
    </lineage>
</organism>
<comment type="cofactor">
    <cofactor evidence="1">
        <name>Zn(2+)</name>
        <dbReference type="ChEBI" id="CHEBI:29105"/>
    </cofactor>
</comment>
<dbReference type="Pfam" id="PF19425">
    <property type="entry name" value="Csd3_N2"/>
    <property type="match status" value="1"/>
</dbReference>
<keyword evidence="7" id="KW-0482">Metalloprotease</keyword>
<comment type="subcellular location">
    <subcellularLocation>
        <location evidence="2">Cell envelope</location>
    </subcellularLocation>
</comment>
<dbReference type="CDD" id="cd12797">
    <property type="entry name" value="M23_peptidase"/>
    <property type="match status" value="1"/>
</dbReference>
<keyword evidence="6" id="KW-0862">Zinc</keyword>
<sequence length="462" mass="49462">MAGHVTAKLKRSLKALALVILVGAAGLFAARPFVPSFSPFGDEEPLHAPSSLYMDLDNEGKIHATAELSDSEIEDRARRPVDYLVRVGSGDKLSDLLGRAGVVGPDAVQAIDALISIFDPRNLKAGQKVTVTFAPAPHGFGEGEFQQISLAADPVRDVFARRDEASGRFKPHQDVRPVTKQVAHYSGSIKSSLYESASSAGVPAQVIINMIKALSYDVDFQRDIQSGDTFEVMFEGWYDTKGKLVRNGELLYAGLDLSGAEIQLYRYDDGHGNNDFFNAKGESAKKALLKTPVDGAKITSGFGMRNHPILGYSKMHKGIDFGVPPGTPIQAAGDGSVEMAGPNGAYGNYVRIRHGSGFATAYAHMSRVAPGVHTGRRVMQGQIIGFVGSTGRSTGPHLHYEVLQGNTQVNPMSIKVPTGVKLAGKDLERFQAHKRQSDLIMAQIPSATHVASNAVGKLGGRN</sequence>
<dbReference type="Pfam" id="PF01551">
    <property type="entry name" value="Peptidase_M23"/>
    <property type="match status" value="1"/>
</dbReference>
<dbReference type="GO" id="GO:0046872">
    <property type="term" value="F:metal ion binding"/>
    <property type="evidence" value="ECO:0007669"/>
    <property type="project" value="UniProtKB-KW"/>
</dbReference>
<dbReference type="SUPFAM" id="SSF51261">
    <property type="entry name" value="Duplicated hybrid motif"/>
    <property type="match status" value="1"/>
</dbReference>
<evidence type="ECO:0000313" key="10">
    <source>
        <dbReference type="EMBL" id="RAU20598.1"/>
    </source>
</evidence>
<evidence type="ECO:0000256" key="6">
    <source>
        <dbReference type="ARBA" id="ARBA00022833"/>
    </source>
</evidence>
<evidence type="ECO:0000313" key="11">
    <source>
        <dbReference type="Proteomes" id="UP000251075"/>
    </source>
</evidence>
<feature type="domain" description="Csd3-like second N-terminal" evidence="9">
    <location>
        <begin position="185"/>
        <end position="302"/>
    </location>
</feature>
<evidence type="ECO:0000259" key="8">
    <source>
        <dbReference type="Pfam" id="PF01551"/>
    </source>
</evidence>
<dbReference type="Gene3D" id="3.10.450.350">
    <property type="match status" value="1"/>
</dbReference>
<reference evidence="10 11" key="1">
    <citation type="submission" date="2017-11" db="EMBL/GenBank/DDBJ databases">
        <title>Draft genome sequence of magnetotactic bacterium Magnetospirillum kuznetsovii LBB-42.</title>
        <authorList>
            <person name="Grouzdev D.S."/>
            <person name="Rysina M.S."/>
            <person name="Baslerov R.V."/>
            <person name="Koziaeva V."/>
        </authorList>
    </citation>
    <scope>NUCLEOTIDE SEQUENCE [LARGE SCALE GENOMIC DNA]</scope>
    <source>
        <strain evidence="10 11">LBB-42</strain>
    </source>
</reference>
<dbReference type="InterPro" id="IPR016047">
    <property type="entry name" value="M23ase_b-sheet_dom"/>
</dbReference>
<dbReference type="PANTHER" id="PTHR21666:SF288">
    <property type="entry name" value="CELL DIVISION PROTEIN YTFB"/>
    <property type="match status" value="1"/>
</dbReference>
<keyword evidence="4" id="KW-0479">Metal-binding</keyword>
<proteinExistence type="predicted"/>
<dbReference type="GO" id="GO:0030313">
    <property type="term" value="C:cell envelope"/>
    <property type="evidence" value="ECO:0007669"/>
    <property type="project" value="UniProtKB-SubCell"/>
</dbReference>
<protein>
    <submittedName>
        <fullName evidence="10">Peptidase M23</fullName>
    </submittedName>
</protein>
<dbReference type="Gene3D" id="2.70.70.10">
    <property type="entry name" value="Glucose Permease (Domain IIA)"/>
    <property type="match status" value="1"/>
</dbReference>
<evidence type="ECO:0000256" key="4">
    <source>
        <dbReference type="ARBA" id="ARBA00022723"/>
    </source>
</evidence>
<dbReference type="InterPro" id="IPR011055">
    <property type="entry name" value="Dup_hybrid_motif"/>
</dbReference>
<dbReference type="Proteomes" id="UP000251075">
    <property type="component" value="Unassembled WGS sequence"/>
</dbReference>
<keyword evidence="11" id="KW-1185">Reference proteome</keyword>
<comment type="caution">
    <text evidence="10">The sequence shown here is derived from an EMBL/GenBank/DDBJ whole genome shotgun (WGS) entry which is preliminary data.</text>
</comment>
<dbReference type="InterPro" id="IPR050570">
    <property type="entry name" value="Cell_wall_metabolism_enzyme"/>
</dbReference>
<dbReference type="RefSeq" id="WP_112146860.1">
    <property type="nucleotide sequence ID" value="NZ_PGTO01000019.1"/>
</dbReference>
<dbReference type="PANTHER" id="PTHR21666">
    <property type="entry name" value="PEPTIDASE-RELATED"/>
    <property type="match status" value="1"/>
</dbReference>
<dbReference type="InterPro" id="IPR045834">
    <property type="entry name" value="Csd3_N2"/>
</dbReference>
<keyword evidence="5" id="KW-0378">Hydrolase</keyword>
<evidence type="ECO:0000259" key="9">
    <source>
        <dbReference type="Pfam" id="PF19425"/>
    </source>
</evidence>
<name>A0A364NU33_9PROT</name>
<keyword evidence="3" id="KW-0645">Protease</keyword>
<evidence type="ECO:0000256" key="7">
    <source>
        <dbReference type="ARBA" id="ARBA00023049"/>
    </source>
</evidence>
<feature type="domain" description="M23ase beta-sheet core" evidence="8">
    <location>
        <begin position="314"/>
        <end position="411"/>
    </location>
</feature>
<dbReference type="GO" id="GO:0004222">
    <property type="term" value="F:metalloendopeptidase activity"/>
    <property type="evidence" value="ECO:0007669"/>
    <property type="project" value="TreeGrafter"/>
</dbReference>
<evidence type="ECO:0000256" key="2">
    <source>
        <dbReference type="ARBA" id="ARBA00004196"/>
    </source>
</evidence>
<dbReference type="FunFam" id="2.70.70.10:FF:000006">
    <property type="entry name" value="M23 family peptidase"/>
    <property type="match status" value="1"/>
</dbReference>